<feature type="compositionally biased region" description="Basic and acidic residues" evidence="3">
    <location>
        <begin position="254"/>
        <end position="265"/>
    </location>
</feature>
<evidence type="ECO:0000259" key="5">
    <source>
        <dbReference type="Pfam" id="PF22972"/>
    </source>
</evidence>
<organism evidence="6 7">
    <name type="scientific">Ceraceosorus guamensis</name>
    <dbReference type="NCBI Taxonomy" id="1522189"/>
    <lineage>
        <taxon>Eukaryota</taxon>
        <taxon>Fungi</taxon>
        <taxon>Dikarya</taxon>
        <taxon>Basidiomycota</taxon>
        <taxon>Ustilaginomycotina</taxon>
        <taxon>Exobasidiomycetes</taxon>
        <taxon>Ceraceosorales</taxon>
        <taxon>Ceraceosoraceae</taxon>
        <taxon>Ceraceosorus</taxon>
    </lineage>
</organism>
<feature type="compositionally biased region" description="Polar residues" evidence="3">
    <location>
        <begin position="134"/>
        <end position="143"/>
    </location>
</feature>
<dbReference type="InterPro" id="IPR006887">
    <property type="entry name" value="P4R3-like_central_dom"/>
</dbReference>
<dbReference type="InterPro" id="IPR051137">
    <property type="entry name" value="PP4R3-like"/>
</dbReference>
<keyword evidence="7" id="KW-1185">Reference proteome</keyword>
<dbReference type="Pfam" id="PF22972">
    <property type="entry name" value="EVH1_PP4R3"/>
    <property type="match status" value="1"/>
</dbReference>
<feature type="compositionally biased region" description="Gly residues" evidence="3">
    <location>
        <begin position="453"/>
        <end position="463"/>
    </location>
</feature>
<dbReference type="PANTHER" id="PTHR23318:SF0">
    <property type="entry name" value="SERINE_THREONINE-PROTEIN PHOSPHATASE 4 REGULATORY SUBUNIT 3"/>
    <property type="match status" value="1"/>
</dbReference>
<dbReference type="STRING" id="1522189.A0A316VX24"/>
<feature type="region of interest" description="Disordered" evidence="3">
    <location>
        <begin position="1207"/>
        <end position="1367"/>
    </location>
</feature>
<reference evidence="6 7" key="1">
    <citation type="journal article" date="2018" name="Mol. Biol. Evol.">
        <title>Broad Genomic Sampling Reveals a Smut Pathogenic Ancestry of the Fungal Clade Ustilaginomycotina.</title>
        <authorList>
            <person name="Kijpornyongpan T."/>
            <person name="Mondo S.J."/>
            <person name="Barry K."/>
            <person name="Sandor L."/>
            <person name="Lee J."/>
            <person name="Lipzen A."/>
            <person name="Pangilinan J."/>
            <person name="LaButti K."/>
            <person name="Hainaut M."/>
            <person name="Henrissat B."/>
            <person name="Grigoriev I.V."/>
            <person name="Spatafora J.W."/>
            <person name="Aime M.C."/>
        </authorList>
    </citation>
    <scope>NUCLEOTIDE SEQUENCE [LARGE SCALE GENOMIC DNA]</scope>
    <source>
        <strain evidence="6 7">MCA 4658</strain>
    </source>
</reference>
<dbReference type="GO" id="GO:0006974">
    <property type="term" value="P:DNA damage response"/>
    <property type="evidence" value="ECO:0007669"/>
    <property type="project" value="TreeGrafter"/>
</dbReference>
<feature type="domain" description="PP4R3 EVH1-like" evidence="5">
    <location>
        <begin position="386"/>
        <end position="444"/>
    </location>
</feature>
<dbReference type="FunCoup" id="A0A316VX24">
    <property type="interactions" value="547"/>
</dbReference>
<name>A0A316VX24_9BASI</name>
<feature type="region of interest" description="Disordered" evidence="3">
    <location>
        <begin position="195"/>
        <end position="214"/>
    </location>
</feature>
<keyword evidence="2" id="KW-0539">Nucleus</keyword>
<dbReference type="SUPFAM" id="SSF48371">
    <property type="entry name" value="ARM repeat"/>
    <property type="match status" value="1"/>
</dbReference>
<dbReference type="EMBL" id="KZ819384">
    <property type="protein sequence ID" value="PWN42030.1"/>
    <property type="molecule type" value="Genomic_DNA"/>
</dbReference>
<sequence length="1367" mass="145618">MQNKASSSSSSSSSSTSAPAPAPISVMPAQSATSASSAPTSSSSSSSSSSPVTKTPPKTPPRSAAGASSRAKASAASSTSVPVTAPDSPAETRREPRARSNALSSSPKGKEKETAVVVTAPVRTSSKRLHDATGSASSPSNKNARTDKRAKSRSPQRSPRGGGPAPSAGRQAGSQDRTPNAVGALGQANLAPVDLQGAGAQLPTPQSVGLQEEEAEMKNILDSMPRWVNQDGDLSGDLSNTSTSSASSSGLGISREDRSFGDNRDGPLQTSSTVSRGAYHQCGTARRVKVYELQGDSWQDRGTGFCAGVYDEGRDEALLAARVEDACEDLPLEKSSSPEPMSGGPSSGQAGATATENPASPQKAGQEGASTAHESQNFMVVITPTLEADDLLLLTTVVRDDVYQRQQDTLIVWTEPHGQDMALSFQEADGCQEIWDFLQEVQKHFNLNAGSLDGPGGVEGGVRMGDEGFESPPLTPNPDSSPSALGPAGHDPFGPNGAAFVLPDPSLGNLALIEMSIKDAAARSPHAREKIAAWMLRSNFLHKLLPIFSDAEDLEQLEALHRLCSITQTTLMLNEHSLLEQILQDDVFLGVVGMLEYDPEFPTLKASYRDFLQNTTKFRTVVDIEDPVILAKIHQTYRLQYLRDVILARVLDDAMFSVLNSFIFFHQVDIVGFCSANASFLNRFFSVYGEVTIPRRADAPGAAQHMMIGNAANGQNAGLPPPQGAPSLPDRVIAYQKPPSGPGTQQMAEGVIFLQQLCAMGKQVQLPARIGLYRSLVDWGLLSVLEWALQLKGEMKLRNAAAEVLLTIIEYDVSSVRAHALAQAEASMKPISTLLVESLHAEQDLGLKAQMSEATRVLLDTSAEMGAANPVAQTLAAAAAAAVGSRPKDESDRFLNLVYEGDIERLFSPFFSLPLFKVIAPGASIDLSPRARSALFAHLCDLLCYVIVHHTFRSQYFIITSDIVRHVVSLLYAREKHIRLAALRFLKACLTRNNQYINRHFVKVELVGAVLAAVEHEKHRDNLVASACLDFFAYLRRENVKPLIAQLADSFGDRLRALATAPLVGGAFQALLDQHERNLFPAPEVGDMSASDAAASLAAEKDRRQRDLARRGANRATMDSDEESYFNDDSDDENVASQGQQPVVPSHDTGGGFILEPPGAVGANEGFSQLPSSAPMSRSLVAYADDDDVEADADADAQEVAKKLAVAEAPVSLAPKAEPTLKRRKSPIQKMSEVKEEQPRQKRRRSGADAVSLSGPSTGQFDDADEDEDIIGRLAKRQALKNKDKDEDEESGFLRDKSATPVPSANAGTASPSATPSSNEKQSGSATNSSAPGLKKISLGLSSSSKRMAAATSAGGGAANNDEQKSK</sequence>
<feature type="compositionally biased region" description="Basic and acidic residues" evidence="3">
    <location>
        <begin position="1099"/>
        <end position="1110"/>
    </location>
</feature>
<evidence type="ECO:0000313" key="6">
    <source>
        <dbReference type="EMBL" id="PWN42030.1"/>
    </source>
</evidence>
<feature type="compositionally biased region" description="Low complexity" evidence="3">
    <location>
        <begin position="1"/>
        <end position="80"/>
    </location>
</feature>
<dbReference type="OrthoDB" id="27483at2759"/>
<dbReference type="Proteomes" id="UP000245783">
    <property type="component" value="Unassembled WGS sequence"/>
</dbReference>
<feature type="compositionally biased region" description="Low complexity" evidence="3">
    <location>
        <begin position="235"/>
        <end position="253"/>
    </location>
</feature>
<feature type="region of interest" description="Disordered" evidence="3">
    <location>
        <begin position="452"/>
        <end position="490"/>
    </location>
</feature>
<dbReference type="InterPro" id="IPR055236">
    <property type="entry name" value="EVH1_PP4R3"/>
</dbReference>
<dbReference type="GO" id="GO:0005654">
    <property type="term" value="C:nucleoplasm"/>
    <property type="evidence" value="ECO:0007669"/>
    <property type="project" value="TreeGrafter"/>
</dbReference>
<feature type="compositionally biased region" description="Low complexity" evidence="3">
    <location>
        <begin position="1303"/>
        <end position="1319"/>
    </location>
</feature>
<feature type="domain" description="Serine/threonine-protein phosphatase 4 regulatory subunit 3-like central" evidence="4">
    <location>
        <begin position="513"/>
        <end position="1073"/>
    </location>
</feature>
<feature type="compositionally biased region" description="Low complexity" evidence="3">
    <location>
        <begin position="155"/>
        <end position="174"/>
    </location>
</feature>
<accession>A0A316VX24</accession>
<evidence type="ECO:0000256" key="1">
    <source>
        <dbReference type="ARBA" id="ARBA00004123"/>
    </source>
</evidence>
<feature type="compositionally biased region" description="Low complexity" evidence="3">
    <location>
        <begin position="335"/>
        <end position="348"/>
    </location>
</feature>
<evidence type="ECO:0000313" key="7">
    <source>
        <dbReference type="Proteomes" id="UP000245783"/>
    </source>
</evidence>
<evidence type="ECO:0000259" key="4">
    <source>
        <dbReference type="Pfam" id="PF04802"/>
    </source>
</evidence>
<dbReference type="Pfam" id="PF04802">
    <property type="entry name" value="PP4R3"/>
    <property type="match status" value="1"/>
</dbReference>
<feature type="compositionally biased region" description="Polar residues" evidence="3">
    <location>
        <begin position="1320"/>
        <end position="1331"/>
    </location>
</feature>
<evidence type="ECO:0000256" key="2">
    <source>
        <dbReference type="ARBA" id="ARBA00023242"/>
    </source>
</evidence>
<feature type="region of interest" description="Disordered" evidence="3">
    <location>
        <begin position="225"/>
        <end position="278"/>
    </location>
</feature>
<gene>
    <name evidence="6" type="ORF">IE81DRAFT_323846</name>
</gene>
<feature type="region of interest" description="Disordered" evidence="3">
    <location>
        <begin position="1091"/>
        <end position="1173"/>
    </location>
</feature>
<evidence type="ECO:0000256" key="3">
    <source>
        <dbReference type="SAM" id="MobiDB-lite"/>
    </source>
</evidence>
<proteinExistence type="predicted"/>
<dbReference type="Gene3D" id="2.30.29.30">
    <property type="entry name" value="Pleckstrin-homology domain (PH domain)/Phosphotyrosine-binding domain (PTB)"/>
    <property type="match status" value="1"/>
</dbReference>
<feature type="compositionally biased region" description="Polar residues" evidence="3">
    <location>
        <begin position="349"/>
        <end position="360"/>
    </location>
</feature>
<dbReference type="InterPro" id="IPR016024">
    <property type="entry name" value="ARM-type_fold"/>
</dbReference>
<protein>
    <submittedName>
        <fullName evidence="6">DUF625-domain-containing protein</fullName>
    </submittedName>
</protein>
<feature type="region of interest" description="Disordered" evidence="3">
    <location>
        <begin position="1"/>
        <end position="189"/>
    </location>
</feature>
<dbReference type="GO" id="GO:0072542">
    <property type="term" value="F:protein phosphatase activator activity"/>
    <property type="evidence" value="ECO:0007669"/>
    <property type="project" value="TreeGrafter"/>
</dbReference>
<feature type="compositionally biased region" description="Acidic residues" evidence="3">
    <location>
        <begin position="1119"/>
        <end position="1134"/>
    </location>
</feature>
<feature type="region of interest" description="Disordered" evidence="3">
    <location>
        <begin position="331"/>
        <end position="372"/>
    </location>
</feature>
<dbReference type="GeneID" id="37035937"/>
<dbReference type="RefSeq" id="XP_025369190.1">
    <property type="nucleotide sequence ID" value="XM_025514067.1"/>
</dbReference>
<dbReference type="InParanoid" id="A0A316VX24"/>
<dbReference type="InterPro" id="IPR011993">
    <property type="entry name" value="PH-like_dom_sf"/>
</dbReference>
<dbReference type="PANTHER" id="PTHR23318">
    <property type="entry name" value="ATP SYNTHASE GAMMA-RELATED"/>
    <property type="match status" value="1"/>
</dbReference>
<dbReference type="GO" id="GO:0030289">
    <property type="term" value="C:protein phosphatase 4 complex"/>
    <property type="evidence" value="ECO:0007669"/>
    <property type="project" value="TreeGrafter"/>
</dbReference>
<comment type="subcellular location">
    <subcellularLocation>
        <location evidence="1">Nucleus</location>
    </subcellularLocation>
</comment>
<feature type="compositionally biased region" description="Low complexity" evidence="3">
    <location>
        <begin position="1333"/>
        <end position="1353"/>
    </location>
</feature>